<evidence type="ECO:0000256" key="1">
    <source>
        <dbReference type="ARBA" id="ARBA00008129"/>
    </source>
</evidence>
<feature type="domain" description="CN hydrolase" evidence="2">
    <location>
        <begin position="43"/>
        <end position="348"/>
    </location>
</feature>
<dbReference type="PANTHER" id="PTHR46044:SF1">
    <property type="entry name" value="CN HYDROLASE DOMAIN-CONTAINING PROTEIN"/>
    <property type="match status" value="1"/>
</dbReference>
<dbReference type="InterPro" id="IPR036526">
    <property type="entry name" value="C-N_Hydrolase_sf"/>
</dbReference>
<dbReference type="OrthoDB" id="10250282at2759"/>
<dbReference type="GeneID" id="37028580"/>
<dbReference type="Pfam" id="PF00795">
    <property type="entry name" value="CN_hydrolase"/>
    <property type="match status" value="1"/>
</dbReference>
<dbReference type="PANTHER" id="PTHR46044">
    <property type="entry name" value="NITRILASE"/>
    <property type="match status" value="1"/>
</dbReference>
<evidence type="ECO:0000313" key="3">
    <source>
        <dbReference type="EMBL" id="PWN25767.1"/>
    </source>
</evidence>
<evidence type="ECO:0000313" key="4">
    <source>
        <dbReference type="Proteomes" id="UP000245884"/>
    </source>
</evidence>
<accession>A0A316UKI7</accession>
<dbReference type="PROSITE" id="PS50263">
    <property type="entry name" value="CN_HYDROLASE"/>
    <property type="match status" value="1"/>
</dbReference>
<organism evidence="3 4">
    <name type="scientific">Jaminaea rosea</name>
    <dbReference type="NCBI Taxonomy" id="1569628"/>
    <lineage>
        <taxon>Eukaryota</taxon>
        <taxon>Fungi</taxon>
        <taxon>Dikarya</taxon>
        <taxon>Basidiomycota</taxon>
        <taxon>Ustilaginomycotina</taxon>
        <taxon>Exobasidiomycetes</taxon>
        <taxon>Microstromatales</taxon>
        <taxon>Microstromatales incertae sedis</taxon>
        <taxon>Jaminaea</taxon>
    </lineage>
</organism>
<dbReference type="CDD" id="cd07564">
    <property type="entry name" value="nitrilases_CHs"/>
    <property type="match status" value="1"/>
</dbReference>
<dbReference type="PROSITE" id="PS00921">
    <property type="entry name" value="NITRIL_CHT_2"/>
    <property type="match status" value="1"/>
</dbReference>
<protein>
    <submittedName>
        <fullName evidence="3">Carbon-nitrogen hydrolase</fullName>
    </submittedName>
</protein>
<comment type="similarity">
    <text evidence="1">Belongs to the carbon-nitrogen hydrolase superfamily. Nitrilase family.</text>
</comment>
<gene>
    <name evidence="3" type="ORF">BDZ90DRAFT_233775</name>
</gene>
<dbReference type="InterPro" id="IPR044149">
    <property type="entry name" value="Nitrilases_CHs"/>
</dbReference>
<dbReference type="SUPFAM" id="SSF56317">
    <property type="entry name" value="Carbon-nitrogen hydrolase"/>
    <property type="match status" value="1"/>
</dbReference>
<dbReference type="RefSeq" id="XP_025360379.1">
    <property type="nucleotide sequence ID" value="XM_025506757.1"/>
</dbReference>
<dbReference type="AlphaFoldDB" id="A0A316UKI7"/>
<dbReference type="STRING" id="1569628.A0A316UKI7"/>
<dbReference type="EMBL" id="KZ819674">
    <property type="protein sequence ID" value="PWN25767.1"/>
    <property type="molecule type" value="Genomic_DNA"/>
</dbReference>
<reference evidence="3 4" key="1">
    <citation type="journal article" date="2018" name="Mol. Biol. Evol.">
        <title>Broad Genomic Sampling Reveals a Smut Pathogenic Ancestry of the Fungal Clade Ustilaginomycotina.</title>
        <authorList>
            <person name="Kijpornyongpan T."/>
            <person name="Mondo S.J."/>
            <person name="Barry K."/>
            <person name="Sandor L."/>
            <person name="Lee J."/>
            <person name="Lipzen A."/>
            <person name="Pangilinan J."/>
            <person name="LaButti K."/>
            <person name="Hainaut M."/>
            <person name="Henrissat B."/>
            <person name="Grigoriev I.V."/>
            <person name="Spatafora J.W."/>
            <person name="Aime M.C."/>
        </authorList>
    </citation>
    <scope>NUCLEOTIDE SEQUENCE [LARGE SCALE GENOMIC DNA]</scope>
    <source>
        <strain evidence="3 4">MCA 5214</strain>
    </source>
</reference>
<dbReference type="GO" id="GO:0000257">
    <property type="term" value="F:nitrilase activity"/>
    <property type="evidence" value="ECO:0007669"/>
    <property type="project" value="UniProtKB-ARBA"/>
</dbReference>
<dbReference type="InterPro" id="IPR000132">
    <property type="entry name" value="Nitrilase/CN_hydratase_CS"/>
</dbReference>
<dbReference type="GO" id="GO:0016836">
    <property type="term" value="F:hydro-lyase activity"/>
    <property type="evidence" value="ECO:0007669"/>
    <property type="project" value="UniProtKB-ARBA"/>
</dbReference>
<dbReference type="Proteomes" id="UP000245884">
    <property type="component" value="Unassembled WGS sequence"/>
</dbReference>
<sequence>MLPCREGPGHSNRTALLIPTKPTTDIITVLSVSTAMSDPQRPTVLVAVQEAPIAFNLSASIAKLQSLTSQAASKARRDAQAEWGNDAASRAQILVVFPEAFLSAYPRGMDFGATVGSRTDQGRAWFRRYHQSSVPVSDVEGAEMSAIRKAASDNGVTLVVGVIERCDGPISGPPREQWGATARGGSGTLYCAALTISPTGQLLAARRKLAPTGSERLVWGQGSRGDIRVADTPVGRVGAAICWENYVPLFRHALYQEHAEIWTAPTADGREQWQSTMVHVACEARAFVVSVNQFNTRADFPEDYPCLPDAKSTDVVTRGGSVIVGPLGKVLAGPLWDQSGFLTACVDDIKGEIIEAKMDFDATGHYSRRDLLKLVINEDA</sequence>
<dbReference type="InterPro" id="IPR003010">
    <property type="entry name" value="C-N_Hydrolase"/>
</dbReference>
<evidence type="ECO:0000259" key="2">
    <source>
        <dbReference type="PROSITE" id="PS50263"/>
    </source>
</evidence>
<proteinExistence type="inferred from homology"/>
<name>A0A316UKI7_9BASI</name>
<keyword evidence="3" id="KW-0378">Hydrolase</keyword>
<keyword evidence="4" id="KW-1185">Reference proteome</keyword>
<dbReference type="Gene3D" id="3.60.110.10">
    <property type="entry name" value="Carbon-nitrogen hydrolase"/>
    <property type="match status" value="1"/>
</dbReference>